<dbReference type="AlphaFoldDB" id="A0A6A6HNW7"/>
<feature type="transmembrane region" description="Helical" evidence="2">
    <location>
        <begin position="113"/>
        <end position="133"/>
    </location>
</feature>
<accession>A0A6A6HNW7</accession>
<feature type="compositionally biased region" description="Low complexity" evidence="1">
    <location>
        <begin position="38"/>
        <end position="50"/>
    </location>
</feature>
<feature type="transmembrane region" description="Helical" evidence="2">
    <location>
        <begin position="145"/>
        <end position="168"/>
    </location>
</feature>
<evidence type="ECO:0000256" key="1">
    <source>
        <dbReference type="SAM" id="MobiDB-lite"/>
    </source>
</evidence>
<name>A0A6A6HNW7_VIRVR</name>
<dbReference type="GO" id="GO:1990593">
    <property type="term" value="F:nascent polypeptide-associated complex binding"/>
    <property type="evidence" value="ECO:0007669"/>
    <property type="project" value="InterPro"/>
</dbReference>
<dbReference type="GO" id="GO:0005741">
    <property type="term" value="C:mitochondrial outer membrane"/>
    <property type="evidence" value="ECO:0007669"/>
    <property type="project" value="InterPro"/>
</dbReference>
<feature type="region of interest" description="Disordered" evidence="1">
    <location>
        <begin position="1"/>
        <end position="102"/>
    </location>
</feature>
<dbReference type="PANTHER" id="PTHR38402">
    <property type="entry name" value="MITOCHONDRIAL OUTER MEMBRANE PROTEIN OM14"/>
    <property type="match status" value="1"/>
</dbReference>
<protein>
    <submittedName>
        <fullName evidence="3">Uncharacterized protein</fullName>
    </submittedName>
</protein>
<dbReference type="InterPro" id="IPR039454">
    <property type="entry name" value="OM14"/>
</dbReference>
<dbReference type="GO" id="GO:0006626">
    <property type="term" value="P:protein targeting to mitochondrion"/>
    <property type="evidence" value="ECO:0007669"/>
    <property type="project" value="TreeGrafter"/>
</dbReference>
<keyword evidence="4" id="KW-1185">Reference proteome</keyword>
<dbReference type="OrthoDB" id="5422928at2759"/>
<dbReference type="Proteomes" id="UP000800092">
    <property type="component" value="Unassembled WGS sequence"/>
</dbReference>
<keyword evidence="2" id="KW-0812">Transmembrane</keyword>
<keyword evidence="2" id="KW-0472">Membrane</keyword>
<evidence type="ECO:0000313" key="3">
    <source>
        <dbReference type="EMBL" id="KAF2239795.1"/>
    </source>
</evidence>
<keyword evidence="2" id="KW-1133">Transmembrane helix</keyword>
<evidence type="ECO:0000256" key="2">
    <source>
        <dbReference type="SAM" id="Phobius"/>
    </source>
</evidence>
<organism evidence="3 4">
    <name type="scientific">Viridothelium virens</name>
    <name type="common">Speckled blister lichen</name>
    <name type="synonym">Trypethelium virens</name>
    <dbReference type="NCBI Taxonomy" id="1048519"/>
    <lineage>
        <taxon>Eukaryota</taxon>
        <taxon>Fungi</taxon>
        <taxon>Dikarya</taxon>
        <taxon>Ascomycota</taxon>
        <taxon>Pezizomycotina</taxon>
        <taxon>Dothideomycetes</taxon>
        <taxon>Dothideomycetes incertae sedis</taxon>
        <taxon>Trypetheliales</taxon>
        <taxon>Trypetheliaceae</taxon>
        <taxon>Viridothelium</taxon>
    </lineage>
</organism>
<gene>
    <name evidence="3" type="ORF">EV356DRAFT_495574</name>
</gene>
<evidence type="ECO:0000313" key="4">
    <source>
        <dbReference type="Proteomes" id="UP000800092"/>
    </source>
</evidence>
<feature type="compositionally biased region" description="Basic and acidic residues" evidence="1">
    <location>
        <begin position="60"/>
        <end position="102"/>
    </location>
</feature>
<reference evidence="3" key="1">
    <citation type="journal article" date="2020" name="Stud. Mycol.">
        <title>101 Dothideomycetes genomes: a test case for predicting lifestyles and emergence of pathogens.</title>
        <authorList>
            <person name="Haridas S."/>
            <person name="Albert R."/>
            <person name="Binder M."/>
            <person name="Bloem J."/>
            <person name="Labutti K."/>
            <person name="Salamov A."/>
            <person name="Andreopoulos B."/>
            <person name="Baker S."/>
            <person name="Barry K."/>
            <person name="Bills G."/>
            <person name="Bluhm B."/>
            <person name="Cannon C."/>
            <person name="Castanera R."/>
            <person name="Culley D."/>
            <person name="Daum C."/>
            <person name="Ezra D."/>
            <person name="Gonzalez J."/>
            <person name="Henrissat B."/>
            <person name="Kuo A."/>
            <person name="Liang C."/>
            <person name="Lipzen A."/>
            <person name="Lutzoni F."/>
            <person name="Magnuson J."/>
            <person name="Mondo S."/>
            <person name="Nolan M."/>
            <person name="Ohm R."/>
            <person name="Pangilinan J."/>
            <person name="Park H.-J."/>
            <person name="Ramirez L."/>
            <person name="Alfaro M."/>
            <person name="Sun H."/>
            <person name="Tritt A."/>
            <person name="Yoshinaga Y."/>
            <person name="Zwiers L.-H."/>
            <person name="Turgeon B."/>
            <person name="Goodwin S."/>
            <person name="Spatafora J."/>
            <person name="Crous P."/>
            <person name="Grigoriev I."/>
        </authorList>
    </citation>
    <scope>NUCLEOTIDE SEQUENCE</scope>
    <source>
        <strain evidence="3">Tuck. ex Michener</strain>
    </source>
</reference>
<proteinExistence type="predicted"/>
<sequence length="175" mass="19047">MSYAAVAGSGPQQSAAERRAPAPPELEQSVSSTQSLIDVDSPHVSSVPSDFESQSIKTDTQAERIEREMEDKSRDFEAKASRAKERFGEGKKRGKSEAKKDAQFLRENSNNPVIVGNAVVITALAGVLGWGAYKQHQAGQLDWKVAGIGASAVGLFAMADYFVSKWLFQKYPPRE</sequence>
<dbReference type="EMBL" id="ML991771">
    <property type="protein sequence ID" value="KAF2239795.1"/>
    <property type="molecule type" value="Genomic_DNA"/>
</dbReference>
<dbReference type="PANTHER" id="PTHR38402:SF1">
    <property type="entry name" value="MITOCHONDRIAL OUTER MEMBRANE PROTEIN OM14"/>
    <property type="match status" value="1"/>
</dbReference>